<dbReference type="PROSITE" id="PS51257">
    <property type="entry name" value="PROKAR_LIPOPROTEIN"/>
    <property type="match status" value="1"/>
</dbReference>
<feature type="transmembrane region" description="Helical" evidence="1">
    <location>
        <begin position="134"/>
        <end position="154"/>
    </location>
</feature>
<evidence type="ECO:0008006" key="4">
    <source>
        <dbReference type="Google" id="ProtNLM"/>
    </source>
</evidence>
<dbReference type="AlphaFoldDB" id="A0A073KLK8"/>
<keyword evidence="1" id="KW-0812">Transmembrane</keyword>
<dbReference type="STRING" id="574375.AZF08_15055"/>
<evidence type="ECO:0000313" key="3">
    <source>
        <dbReference type="Proteomes" id="UP000027778"/>
    </source>
</evidence>
<gene>
    <name evidence="2" type="ORF">BAGA_09850</name>
</gene>
<proteinExistence type="predicted"/>
<dbReference type="Proteomes" id="UP000027778">
    <property type="component" value="Unassembled WGS sequence"/>
</dbReference>
<dbReference type="RefSeq" id="WP_033675808.1">
    <property type="nucleotide sequence ID" value="NZ_JOTM01000018.1"/>
</dbReference>
<name>A0A073KLK8_9BACI</name>
<accession>A0A073KLK8</accession>
<reference evidence="2 3" key="1">
    <citation type="submission" date="2014-06" db="EMBL/GenBank/DDBJ databases">
        <title>Draft genome sequence of Bacillus gaemokensis JCM 15801 (MCCC 1A00707).</title>
        <authorList>
            <person name="Lai Q."/>
            <person name="Liu Y."/>
            <person name="Shao Z."/>
        </authorList>
    </citation>
    <scope>NUCLEOTIDE SEQUENCE [LARGE SCALE GENOMIC DNA]</scope>
    <source>
        <strain evidence="2 3">JCM 15801</strain>
    </source>
</reference>
<feature type="transmembrane region" description="Helical" evidence="1">
    <location>
        <begin position="55"/>
        <end position="73"/>
    </location>
</feature>
<keyword evidence="3" id="KW-1185">Reference proteome</keyword>
<dbReference type="EMBL" id="JOTM01000018">
    <property type="protein sequence ID" value="KEK23228.1"/>
    <property type="molecule type" value="Genomic_DNA"/>
</dbReference>
<keyword evidence="1" id="KW-0472">Membrane</keyword>
<comment type="caution">
    <text evidence="2">The sequence shown here is derived from an EMBL/GenBank/DDBJ whole genome shotgun (WGS) entry which is preliminary data.</text>
</comment>
<evidence type="ECO:0000313" key="2">
    <source>
        <dbReference type="EMBL" id="KEK23228.1"/>
    </source>
</evidence>
<keyword evidence="1" id="KW-1133">Transmembrane helix</keyword>
<protein>
    <recommendedName>
        <fullName evidence="4">Lipoprotein</fullName>
    </recommendedName>
</protein>
<feature type="transmembrane region" description="Helical" evidence="1">
    <location>
        <begin position="93"/>
        <end position="114"/>
    </location>
</feature>
<sequence>MQNSKGIMIRMQWRFLAVFLLLLITACYTLPLNIKNYVIDPNWMQGIFLFLQYPTIHVIVIFYICFIAFSPLLDIRSLLMYRYKNRLDFVKDYVRLGLIVVSIFCLFLLIAYGVELFLLNSNVLSVPVNNFSHMSLSILALLLNALLFFGILFEIMLLSQLLFHSLWIGIFVCITVPHLDYMLPFSILTKQAFFFYR</sequence>
<feature type="transmembrane region" description="Helical" evidence="1">
    <location>
        <begin position="161"/>
        <end position="179"/>
    </location>
</feature>
<evidence type="ECO:0000256" key="1">
    <source>
        <dbReference type="SAM" id="Phobius"/>
    </source>
</evidence>
<organism evidence="2 3">
    <name type="scientific">Bacillus gaemokensis</name>
    <dbReference type="NCBI Taxonomy" id="574375"/>
    <lineage>
        <taxon>Bacteria</taxon>
        <taxon>Bacillati</taxon>
        <taxon>Bacillota</taxon>
        <taxon>Bacilli</taxon>
        <taxon>Bacillales</taxon>
        <taxon>Bacillaceae</taxon>
        <taxon>Bacillus</taxon>
        <taxon>Bacillus cereus group</taxon>
    </lineage>
</organism>